<feature type="domain" description="Sulfotransferase" evidence="4">
    <location>
        <begin position="2"/>
        <end position="86"/>
    </location>
</feature>
<dbReference type="OrthoDB" id="692105at2759"/>
<protein>
    <recommendedName>
        <fullName evidence="3">Sulfotransferase</fullName>
        <ecNumber evidence="3">2.8.2.-</ecNumber>
    </recommendedName>
</protein>
<dbReference type="EC" id="2.8.2.-" evidence="3"/>
<proteinExistence type="inferred from homology"/>
<dbReference type="Gene3D" id="3.40.50.300">
    <property type="entry name" value="P-loop containing nucleotide triphosphate hydrolases"/>
    <property type="match status" value="1"/>
</dbReference>
<sequence length="88" mass="10223">LFCEGVSVYGPIWDHYLGYWKQSVMEPNRVLFFKYDETMVDPVNHAKMLAEFIRAPFTGEEESSGTVQEIVKLCSFENLKKLPVNTSW</sequence>
<reference evidence="5 6" key="1">
    <citation type="submission" date="2016-09" db="EMBL/GenBank/DDBJ databases">
        <title>The draft genome of Dichanthelium oligosanthes: A C3 panicoid grass species.</title>
        <authorList>
            <person name="Studer A.J."/>
            <person name="Schnable J.C."/>
            <person name="Brutnell T.P."/>
        </authorList>
    </citation>
    <scope>NUCLEOTIDE SEQUENCE [LARGE SCALE GENOMIC DNA]</scope>
    <source>
        <strain evidence="6">cv. Kellogg 1175</strain>
        <tissue evidence="5">Leaf</tissue>
    </source>
</reference>
<evidence type="ECO:0000313" key="6">
    <source>
        <dbReference type="Proteomes" id="UP000095767"/>
    </source>
</evidence>
<dbReference type="EMBL" id="LWDX02044151">
    <property type="protein sequence ID" value="OEL22916.1"/>
    <property type="molecule type" value="Genomic_DNA"/>
</dbReference>
<comment type="similarity">
    <text evidence="1 3">Belongs to the sulfotransferase 1 family.</text>
</comment>
<dbReference type="InterPro" id="IPR000863">
    <property type="entry name" value="Sulfotransferase_dom"/>
</dbReference>
<comment type="caution">
    <text evidence="5">The sequence shown here is derived from an EMBL/GenBank/DDBJ whole genome shotgun (WGS) entry which is preliminary data.</text>
</comment>
<evidence type="ECO:0000313" key="5">
    <source>
        <dbReference type="EMBL" id="OEL22916.1"/>
    </source>
</evidence>
<evidence type="ECO:0000259" key="4">
    <source>
        <dbReference type="Pfam" id="PF00685"/>
    </source>
</evidence>
<evidence type="ECO:0000256" key="3">
    <source>
        <dbReference type="RuleBase" id="RU361155"/>
    </source>
</evidence>
<dbReference type="Pfam" id="PF00685">
    <property type="entry name" value="Sulfotransfer_1"/>
    <property type="match status" value="1"/>
</dbReference>
<keyword evidence="6" id="KW-1185">Reference proteome</keyword>
<dbReference type="InterPro" id="IPR027417">
    <property type="entry name" value="P-loop_NTPase"/>
</dbReference>
<keyword evidence="2 3" id="KW-0808">Transferase</keyword>
<organism evidence="5 6">
    <name type="scientific">Dichanthelium oligosanthes</name>
    <dbReference type="NCBI Taxonomy" id="888268"/>
    <lineage>
        <taxon>Eukaryota</taxon>
        <taxon>Viridiplantae</taxon>
        <taxon>Streptophyta</taxon>
        <taxon>Embryophyta</taxon>
        <taxon>Tracheophyta</taxon>
        <taxon>Spermatophyta</taxon>
        <taxon>Magnoliopsida</taxon>
        <taxon>Liliopsida</taxon>
        <taxon>Poales</taxon>
        <taxon>Poaceae</taxon>
        <taxon>PACMAD clade</taxon>
        <taxon>Panicoideae</taxon>
        <taxon>Panicodae</taxon>
        <taxon>Paniceae</taxon>
        <taxon>Dichantheliinae</taxon>
        <taxon>Dichanthelium</taxon>
    </lineage>
</organism>
<feature type="non-terminal residue" evidence="5">
    <location>
        <position position="1"/>
    </location>
</feature>
<dbReference type="PANTHER" id="PTHR11783">
    <property type="entry name" value="SULFOTRANSFERASE SULT"/>
    <property type="match status" value="1"/>
</dbReference>
<dbReference type="GO" id="GO:0008146">
    <property type="term" value="F:sulfotransferase activity"/>
    <property type="evidence" value="ECO:0007669"/>
    <property type="project" value="InterPro"/>
</dbReference>
<dbReference type="SUPFAM" id="SSF52540">
    <property type="entry name" value="P-loop containing nucleoside triphosphate hydrolases"/>
    <property type="match status" value="1"/>
</dbReference>
<gene>
    <name evidence="5" type="ORF">BAE44_0016065</name>
</gene>
<dbReference type="AlphaFoldDB" id="A0A1E5VCN2"/>
<accession>A0A1E5VCN2</accession>
<name>A0A1E5VCN2_9POAL</name>
<evidence type="ECO:0000256" key="2">
    <source>
        <dbReference type="ARBA" id="ARBA00022679"/>
    </source>
</evidence>
<evidence type="ECO:0000256" key="1">
    <source>
        <dbReference type="ARBA" id="ARBA00005771"/>
    </source>
</evidence>
<dbReference type="Proteomes" id="UP000095767">
    <property type="component" value="Unassembled WGS sequence"/>
</dbReference>